<keyword evidence="3" id="KW-0804">Transcription</keyword>
<dbReference type="PROSITE" id="PS50937">
    <property type="entry name" value="HTH_MERR_2"/>
    <property type="match status" value="1"/>
</dbReference>
<dbReference type="SUPFAM" id="SSF46955">
    <property type="entry name" value="Putative DNA-binding domain"/>
    <property type="match status" value="1"/>
</dbReference>
<feature type="coiled-coil region" evidence="4">
    <location>
        <begin position="86"/>
        <end position="113"/>
    </location>
</feature>
<evidence type="ECO:0000256" key="4">
    <source>
        <dbReference type="SAM" id="Coils"/>
    </source>
</evidence>
<dbReference type="OrthoDB" id="9808480at2"/>
<evidence type="ECO:0000313" key="7">
    <source>
        <dbReference type="Proteomes" id="UP000061457"/>
    </source>
</evidence>
<sequence>MKIAELSKLTQVTSKTIRYYEEIGLLPEPARAANGYRVYQQEDVERLSFIRRCRDLQIPLEEIKKVLGCDHGNACEGHNNHVDDLIAAQLERVKKAKIELEALEQTLTGLLEGCDDTNSSQCNILQNLRAH</sequence>
<evidence type="ECO:0000313" key="6">
    <source>
        <dbReference type="EMBL" id="ALO44471.1"/>
    </source>
</evidence>
<dbReference type="PROSITE" id="PS00552">
    <property type="entry name" value="HTH_MERR_1"/>
    <property type="match status" value="1"/>
</dbReference>
<dbReference type="SMART" id="SM00422">
    <property type="entry name" value="HTH_MERR"/>
    <property type="match status" value="1"/>
</dbReference>
<evidence type="ECO:0000256" key="3">
    <source>
        <dbReference type="ARBA" id="ARBA00023163"/>
    </source>
</evidence>
<dbReference type="PATRIC" id="fig|161398.10.peg.4103"/>
<evidence type="ECO:0000256" key="1">
    <source>
        <dbReference type="ARBA" id="ARBA00023015"/>
    </source>
</evidence>
<dbReference type="PRINTS" id="PR00040">
    <property type="entry name" value="HTHMERR"/>
</dbReference>
<dbReference type="PANTHER" id="PTHR30204">
    <property type="entry name" value="REDOX-CYCLING DRUG-SENSING TRANSCRIPTIONAL ACTIVATOR SOXR"/>
    <property type="match status" value="1"/>
</dbReference>
<keyword evidence="1" id="KW-0805">Transcription regulation</keyword>
<evidence type="ECO:0000259" key="5">
    <source>
        <dbReference type="PROSITE" id="PS50937"/>
    </source>
</evidence>
<accession>A0A0S2K7S6</accession>
<protein>
    <submittedName>
        <fullName evidence="6">MerR family transcriptional regulator</fullName>
    </submittedName>
</protein>
<keyword evidence="7" id="KW-1185">Reference proteome</keyword>
<keyword evidence="2" id="KW-0238">DNA-binding</keyword>
<dbReference type="EMBL" id="CP013188">
    <property type="protein sequence ID" value="ALO44471.1"/>
    <property type="molecule type" value="Genomic_DNA"/>
</dbReference>
<dbReference type="Pfam" id="PF13411">
    <property type="entry name" value="MerR_1"/>
    <property type="match status" value="1"/>
</dbReference>
<name>A0A0S2K7S6_9GAMM</name>
<gene>
    <name evidence="6" type="ORF">PP2015_4003</name>
</gene>
<dbReference type="GO" id="GO:0003677">
    <property type="term" value="F:DNA binding"/>
    <property type="evidence" value="ECO:0007669"/>
    <property type="project" value="UniProtKB-KW"/>
</dbReference>
<dbReference type="InterPro" id="IPR000551">
    <property type="entry name" value="MerR-type_HTH_dom"/>
</dbReference>
<proteinExistence type="predicted"/>
<keyword evidence="4" id="KW-0175">Coiled coil</keyword>
<reference evidence="6 7" key="1">
    <citation type="submission" date="2015-11" db="EMBL/GenBank/DDBJ databases">
        <authorList>
            <person name="Zhang Y."/>
            <person name="Guo Z."/>
        </authorList>
    </citation>
    <scope>NUCLEOTIDE SEQUENCE [LARGE SCALE GENOMIC DNA]</scope>
    <source>
        <strain evidence="6 7">KCTC 12086</strain>
    </source>
</reference>
<dbReference type="STRING" id="161398.PP2015_4003"/>
<dbReference type="RefSeq" id="WP_058032324.1">
    <property type="nucleotide sequence ID" value="NZ_CP013188.1"/>
</dbReference>
<dbReference type="KEGG" id="pphe:PP2015_4003"/>
<dbReference type="PANTHER" id="PTHR30204:SF94">
    <property type="entry name" value="HEAVY METAL-DEPENDENT TRANSCRIPTIONAL REGULATOR HI_0293-RELATED"/>
    <property type="match status" value="1"/>
</dbReference>
<dbReference type="Proteomes" id="UP000061457">
    <property type="component" value="Chromosome II"/>
</dbReference>
<dbReference type="GO" id="GO:0003700">
    <property type="term" value="F:DNA-binding transcription factor activity"/>
    <property type="evidence" value="ECO:0007669"/>
    <property type="project" value="InterPro"/>
</dbReference>
<dbReference type="Gene3D" id="1.10.1660.10">
    <property type="match status" value="1"/>
</dbReference>
<organism evidence="6 7">
    <name type="scientific">Pseudoalteromonas phenolica</name>
    <dbReference type="NCBI Taxonomy" id="161398"/>
    <lineage>
        <taxon>Bacteria</taxon>
        <taxon>Pseudomonadati</taxon>
        <taxon>Pseudomonadota</taxon>
        <taxon>Gammaproteobacteria</taxon>
        <taxon>Alteromonadales</taxon>
        <taxon>Pseudoalteromonadaceae</taxon>
        <taxon>Pseudoalteromonas</taxon>
    </lineage>
</organism>
<feature type="domain" description="HTH merR-type" evidence="5">
    <location>
        <begin position="1"/>
        <end position="69"/>
    </location>
</feature>
<dbReference type="InterPro" id="IPR009061">
    <property type="entry name" value="DNA-bd_dom_put_sf"/>
</dbReference>
<evidence type="ECO:0000256" key="2">
    <source>
        <dbReference type="ARBA" id="ARBA00023125"/>
    </source>
</evidence>
<dbReference type="InterPro" id="IPR047057">
    <property type="entry name" value="MerR_fam"/>
</dbReference>
<dbReference type="AlphaFoldDB" id="A0A0S2K7S6"/>